<evidence type="ECO:0008006" key="3">
    <source>
        <dbReference type="Google" id="ProtNLM"/>
    </source>
</evidence>
<organism evidence="1 2">
    <name type="scientific">Vibrio agarilyticus</name>
    <dbReference type="NCBI Taxonomy" id="2726741"/>
    <lineage>
        <taxon>Bacteria</taxon>
        <taxon>Pseudomonadati</taxon>
        <taxon>Pseudomonadota</taxon>
        <taxon>Gammaproteobacteria</taxon>
        <taxon>Vibrionales</taxon>
        <taxon>Vibrionaceae</taxon>
        <taxon>Vibrio</taxon>
    </lineage>
</organism>
<dbReference type="EMBL" id="JABAIK010000017">
    <property type="protein sequence ID" value="NLS14224.1"/>
    <property type="molecule type" value="Genomic_DNA"/>
</dbReference>
<gene>
    <name evidence="1" type="ORF">HGP28_15160</name>
</gene>
<keyword evidence="2" id="KW-1185">Reference proteome</keyword>
<accession>A0A7X8TSY7</accession>
<dbReference type="Gene3D" id="3.40.50.300">
    <property type="entry name" value="P-loop containing nucleotide triphosphate hydrolases"/>
    <property type="match status" value="1"/>
</dbReference>
<proteinExistence type="predicted"/>
<reference evidence="1 2" key="1">
    <citation type="submission" date="2020-04" db="EMBL/GenBank/DDBJ databases">
        <title>Vibrio sp. SM6, a novel species isolated from seawater.</title>
        <authorList>
            <person name="Wang X."/>
        </authorList>
    </citation>
    <scope>NUCLEOTIDE SEQUENCE [LARGE SCALE GENOMIC DNA]</scope>
    <source>
        <strain evidence="1 2">SM6</strain>
    </source>
</reference>
<name>A0A7X8TSY7_9VIBR</name>
<dbReference type="Proteomes" id="UP000535589">
    <property type="component" value="Unassembled WGS sequence"/>
</dbReference>
<dbReference type="RefSeq" id="WP_168837318.1">
    <property type="nucleotide sequence ID" value="NZ_JABAIK010000017.1"/>
</dbReference>
<evidence type="ECO:0000313" key="1">
    <source>
        <dbReference type="EMBL" id="NLS14224.1"/>
    </source>
</evidence>
<comment type="caution">
    <text evidence="1">The sequence shown here is derived from an EMBL/GenBank/DDBJ whole genome shotgun (WGS) entry which is preliminary data.</text>
</comment>
<dbReference type="SUPFAM" id="SSF52540">
    <property type="entry name" value="P-loop containing nucleoside triphosphate hydrolases"/>
    <property type="match status" value="1"/>
</dbReference>
<sequence length="133" mass="15626">MKHLYIVRGPFGTGKTEFAKSLSENVISCWDYYAQYGENKWNEKLKPHADEYCRNSVLNLMKKNECKIFVTNSFSKNSDLSYYYELAEVHGYKVFSLVMDCRDTESYKRDAPQDVILKQIINIKNNVPFHQGF</sequence>
<dbReference type="AlphaFoldDB" id="A0A7X8TSY7"/>
<dbReference type="InterPro" id="IPR027417">
    <property type="entry name" value="P-loop_NTPase"/>
</dbReference>
<protein>
    <recommendedName>
        <fullName evidence="3">ATP-binding protein</fullName>
    </recommendedName>
</protein>
<evidence type="ECO:0000313" key="2">
    <source>
        <dbReference type="Proteomes" id="UP000535589"/>
    </source>
</evidence>